<evidence type="ECO:0000256" key="7">
    <source>
        <dbReference type="RuleBase" id="RU003832"/>
    </source>
</evidence>
<gene>
    <name evidence="9" type="ORF">OUZ56_011631</name>
</gene>
<comment type="pathway">
    <text evidence="2">Protein modification; protein glycosylation.</text>
</comment>
<sequence>MLTFSASELIPAHQIFSFSSPFLSVEPLDGRIRPLSSAPKTDEEAYRMIKETDLGSITKLTHNKTRQVVWMASHCHTVSLREKYVNRLSKFISVDVYGDCGELTCERNHTHWLSDPSCYNILESKYKFYLSFENSMCKDYVTEKFFEILKRNIIPVVYGLANYSQIAPIHSYINALDYTPRKLAQYLKTLETNEKLYNQYFWWKNHYRVEAGVEQMARHGFCDLCKKLHQEINSTKYYQELVSEWHPDTQCRHLMT</sequence>
<evidence type="ECO:0000313" key="10">
    <source>
        <dbReference type="Proteomes" id="UP001234178"/>
    </source>
</evidence>
<comment type="subcellular location">
    <subcellularLocation>
        <location evidence="1">Golgi apparatus membrane</location>
        <topology evidence="1">Single-pass type II membrane protein</topology>
    </subcellularLocation>
    <subcellularLocation>
        <location evidence="7">Golgi apparatus</location>
        <location evidence="7">Golgi stack membrane</location>
        <topology evidence="7">Single-pass type II membrane protein</topology>
    </subcellularLocation>
</comment>
<feature type="domain" description="Fucosyltransferase C-terminal" evidence="8">
    <location>
        <begin position="62"/>
        <end position="242"/>
    </location>
</feature>
<dbReference type="InterPro" id="IPR055270">
    <property type="entry name" value="Glyco_tran_10_C"/>
</dbReference>
<name>A0ABQ9Z0Q5_9CRUS</name>
<keyword evidence="6 7" id="KW-0333">Golgi apparatus</keyword>
<keyword evidence="10" id="KW-1185">Reference proteome</keyword>
<evidence type="ECO:0000313" key="9">
    <source>
        <dbReference type="EMBL" id="KAK4006477.1"/>
    </source>
</evidence>
<dbReference type="Gene3D" id="3.40.50.11660">
    <property type="entry name" value="Glycosyl transferase family 10, C-terminal domain"/>
    <property type="match status" value="1"/>
</dbReference>
<dbReference type="EMBL" id="JAOYFB010000002">
    <property type="protein sequence ID" value="KAK4006477.1"/>
    <property type="molecule type" value="Genomic_DNA"/>
</dbReference>
<dbReference type="EC" id="2.4.1.-" evidence="7"/>
<dbReference type="PANTHER" id="PTHR48438:SF1">
    <property type="entry name" value="ALPHA-(1,3)-FUCOSYLTRANSFERASE C-RELATED"/>
    <property type="match status" value="1"/>
</dbReference>
<dbReference type="InterPro" id="IPR001503">
    <property type="entry name" value="Glyco_trans_10"/>
</dbReference>
<protein>
    <recommendedName>
        <fullName evidence="7">Fucosyltransferase</fullName>
        <ecNumber evidence="7">2.4.1.-</ecNumber>
    </recommendedName>
</protein>
<evidence type="ECO:0000256" key="4">
    <source>
        <dbReference type="ARBA" id="ARBA00022676"/>
    </source>
</evidence>
<accession>A0ABQ9Z0Q5</accession>
<organism evidence="9 10">
    <name type="scientific">Daphnia magna</name>
    <dbReference type="NCBI Taxonomy" id="35525"/>
    <lineage>
        <taxon>Eukaryota</taxon>
        <taxon>Metazoa</taxon>
        <taxon>Ecdysozoa</taxon>
        <taxon>Arthropoda</taxon>
        <taxon>Crustacea</taxon>
        <taxon>Branchiopoda</taxon>
        <taxon>Diplostraca</taxon>
        <taxon>Cladocera</taxon>
        <taxon>Anomopoda</taxon>
        <taxon>Daphniidae</taxon>
        <taxon>Daphnia</taxon>
    </lineage>
</organism>
<keyword evidence="5 7" id="KW-0808">Transferase</keyword>
<reference evidence="9 10" key="1">
    <citation type="journal article" date="2023" name="Nucleic Acids Res.">
        <title>The hologenome of Daphnia magna reveals possible DNA methylation and microbiome-mediated evolution of the host genome.</title>
        <authorList>
            <person name="Chaturvedi A."/>
            <person name="Li X."/>
            <person name="Dhandapani V."/>
            <person name="Marshall H."/>
            <person name="Kissane S."/>
            <person name="Cuenca-Cambronero M."/>
            <person name="Asole G."/>
            <person name="Calvet F."/>
            <person name="Ruiz-Romero M."/>
            <person name="Marangio P."/>
            <person name="Guigo R."/>
            <person name="Rago D."/>
            <person name="Mirbahai L."/>
            <person name="Eastwood N."/>
            <person name="Colbourne J.K."/>
            <person name="Zhou J."/>
            <person name="Mallon E."/>
            <person name="Orsini L."/>
        </authorList>
    </citation>
    <scope>NUCLEOTIDE SEQUENCE [LARGE SCALE GENOMIC DNA]</scope>
    <source>
        <strain evidence="9">LRV0_1</strain>
    </source>
</reference>
<dbReference type="PANTHER" id="PTHR48438">
    <property type="entry name" value="ALPHA-(1,3)-FUCOSYLTRANSFERASE C-RELATED"/>
    <property type="match status" value="1"/>
</dbReference>
<dbReference type="SUPFAM" id="SSF53756">
    <property type="entry name" value="UDP-Glycosyltransferase/glycogen phosphorylase"/>
    <property type="match status" value="1"/>
</dbReference>
<evidence type="ECO:0000256" key="3">
    <source>
        <dbReference type="ARBA" id="ARBA00008919"/>
    </source>
</evidence>
<keyword evidence="7" id="KW-0472">Membrane</keyword>
<comment type="similarity">
    <text evidence="3 7">Belongs to the glycosyltransferase 10 family.</text>
</comment>
<dbReference type="Proteomes" id="UP001234178">
    <property type="component" value="Unassembled WGS sequence"/>
</dbReference>
<dbReference type="Pfam" id="PF00852">
    <property type="entry name" value="Glyco_transf_10"/>
    <property type="match status" value="1"/>
</dbReference>
<keyword evidence="7" id="KW-0812">Transmembrane</keyword>
<evidence type="ECO:0000256" key="6">
    <source>
        <dbReference type="ARBA" id="ARBA00023034"/>
    </source>
</evidence>
<evidence type="ECO:0000256" key="2">
    <source>
        <dbReference type="ARBA" id="ARBA00004922"/>
    </source>
</evidence>
<proteinExistence type="inferred from homology"/>
<comment type="caution">
    <text evidence="9">The sequence shown here is derived from an EMBL/GenBank/DDBJ whole genome shotgun (WGS) entry which is preliminary data.</text>
</comment>
<evidence type="ECO:0000259" key="8">
    <source>
        <dbReference type="Pfam" id="PF00852"/>
    </source>
</evidence>
<evidence type="ECO:0000256" key="1">
    <source>
        <dbReference type="ARBA" id="ARBA00004323"/>
    </source>
</evidence>
<dbReference type="InterPro" id="IPR038577">
    <property type="entry name" value="GT10-like_C_sf"/>
</dbReference>
<evidence type="ECO:0000256" key="5">
    <source>
        <dbReference type="ARBA" id="ARBA00022679"/>
    </source>
</evidence>
<keyword evidence="4 7" id="KW-0328">Glycosyltransferase</keyword>